<name>A0AAU8L159_9CAUD</name>
<evidence type="ECO:0000313" key="1">
    <source>
        <dbReference type="EMBL" id="XCN28333.1"/>
    </source>
</evidence>
<protein>
    <submittedName>
        <fullName evidence="1">Uncharacterized protein</fullName>
    </submittedName>
</protein>
<proteinExistence type="predicted"/>
<reference evidence="1" key="1">
    <citation type="submission" date="2024-06" db="EMBL/GenBank/DDBJ databases">
        <authorList>
            <person name="Gannavaram S."/>
            <person name="Nemani S."/>
            <person name="Datta M."/>
            <person name="Picchiottino A."/>
            <person name="Mereddy A."/>
            <person name="Gannavaram N."/>
            <person name="Honeycutt C."/>
            <person name="Tran D."/>
            <person name="Choi K."/>
            <person name="Srinivasan K."/>
            <person name="Johnson A."/>
        </authorList>
    </citation>
    <scope>NUCLEOTIDE SEQUENCE</scope>
</reference>
<dbReference type="EMBL" id="PP885733">
    <property type="protein sequence ID" value="XCN28333.1"/>
    <property type="molecule type" value="Genomic_DNA"/>
</dbReference>
<accession>A0AAU8L159</accession>
<organism evidence="1">
    <name type="scientific">Pantoea phage Survivor</name>
    <dbReference type="NCBI Taxonomy" id="3232176"/>
    <lineage>
        <taxon>Viruses</taxon>
        <taxon>Duplodnaviria</taxon>
        <taxon>Heunggongvirae</taxon>
        <taxon>Uroviricota</taxon>
        <taxon>Caudoviricetes</taxon>
    </lineage>
</organism>
<sequence length="41" mass="4557">MSDLLLDLLKLFLACVAVGLTLATAWQLGKKYFGKKTTLRD</sequence>